<keyword evidence="1" id="KW-0812">Transmembrane</keyword>
<evidence type="ECO:0000313" key="3">
    <source>
        <dbReference type="Proteomes" id="UP000286701"/>
    </source>
</evidence>
<protein>
    <submittedName>
        <fullName evidence="2">Uncharacterized protein</fullName>
    </submittedName>
</protein>
<dbReference type="Proteomes" id="UP000286701">
    <property type="component" value="Unassembled WGS sequence"/>
</dbReference>
<comment type="caution">
    <text evidence="2">The sequence shown here is derived from an EMBL/GenBank/DDBJ whole genome shotgun (WGS) entry which is preliminary data.</text>
</comment>
<keyword evidence="1" id="KW-1133">Transmembrane helix</keyword>
<dbReference type="AlphaFoldDB" id="A0A444MNB1"/>
<evidence type="ECO:0000256" key="1">
    <source>
        <dbReference type="SAM" id="Phobius"/>
    </source>
</evidence>
<proteinExistence type="predicted"/>
<dbReference type="RefSeq" id="WP_128534593.1">
    <property type="nucleotide sequence ID" value="NZ_SBIW01000006.1"/>
</dbReference>
<name>A0A444MNB1_9SPHI</name>
<organism evidence="2 3">
    <name type="scientific">Mucilaginibacter gilvus</name>
    <dbReference type="NCBI Taxonomy" id="2305909"/>
    <lineage>
        <taxon>Bacteria</taxon>
        <taxon>Pseudomonadati</taxon>
        <taxon>Bacteroidota</taxon>
        <taxon>Sphingobacteriia</taxon>
        <taxon>Sphingobacteriales</taxon>
        <taxon>Sphingobacteriaceae</taxon>
        <taxon>Mucilaginibacter</taxon>
    </lineage>
</organism>
<feature type="transmembrane region" description="Helical" evidence="1">
    <location>
        <begin position="22"/>
        <end position="41"/>
    </location>
</feature>
<keyword evidence="1" id="KW-0472">Membrane</keyword>
<evidence type="ECO:0000313" key="2">
    <source>
        <dbReference type="EMBL" id="RWY51174.1"/>
    </source>
</evidence>
<sequence>MLPTLMDALRHHLSVGNALQNIAFYTFVCLLFMILLVQLNAHQETGIRRFSTTRFLRLRQVMHFAVKVLSHMVRRLFVNKAH</sequence>
<accession>A0A444MNB1</accession>
<gene>
    <name evidence="2" type="ORF">EPL05_14005</name>
</gene>
<reference evidence="2 3" key="1">
    <citation type="submission" date="2019-01" db="EMBL/GenBank/DDBJ databases">
        <title>Mucilaginibacter antarcticum sp. nov., isolated from antarctic soil.</title>
        <authorList>
            <person name="Yan Y.-Q."/>
            <person name="Du Z.-J."/>
        </authorList>
    </citation>
    <scope>NUCLEOTIDE SEQUENCE [LARGE SCALE GENOMIC DNA]</scope>
    <source>
        <strain evidence="2 3">F01003</strain>
    </source>
</reference>
<keyword evidence="3" id="KW-1185">Reference proteome</keyword>
<dbReference type="EMBL" id="SBIW01000006">
    <property type="protein sequence ID" value="RWY51174.1"/>
    <property type="molecule type" value="Genomic_DNA"/>
</dbReference>
<dbReference type="OrthoDB" id="9973112at2"/>